<comment type="caution">
    <text evidence="2">The sequence shown here is derived from an EMBL/GenBank/DDBJ whole genome shotgun (WGS) entry which is preliminary data.</text>
</comment>
<feature type="domain" description="Condensation" evidence="1">
    <location>
        <begin position="1"/>
        <end position="349"/>
    </location>
</feature>
<dbReference type="Pfam" id="PF00668">
    <property type="entry name" value="Condensation"/>
    <property type="match status" value="1"/>
</dbReference>
<sequence>AQQRLWFLGELEGPSATYNIPVAVRLTGDVDVEALRMALGDVVGRHEVLRTVFAVDGGRPYQRILPSPSSFDLPVVEVEREGLAGVVDGLAGYAFDLAAEFPLRAWLLRVGPGECVLVMVVHHIAGDGWSMGPLARDVSVAYAARSTGRVPGWGPLGVQYADYALWQRELLGEESGPDGLLYEQLGYWRRALDGVPLELVLPFDRPRPAVASHRGGRVEVCVPAEVHARVAELARVQGVTVFMVLQAALAVLLSRVGAGSDIAVGTPVAGRTDEALDDLVGFFVNTLVMRTDLSGDPSFAGLLEQVRESGLAAFAHQDVPFERLVEDLAPARSMARHPLFQVMLALQNNAQAVLDLPGIDAAPLPAG</sequence>
<dbReference type="EMBL" id="JBHSFR010000102">
    <property type="protein sequence ID" value="MFC4651257.1"/>
    <property type="molecule type" value="Genomic_DNA"/>
</dbReference>
<dbReference type="InterPro" id="IPR023213">
    <property type="entry name" value="CAT-like_dom_sf"/>
</dbReference>
<dbReference type="RefSeq" id="WP_381188125.1">
    <property type="nucleotide sequence ID" value="NZ_JBHSFR010000102.1"/>
</dbReference>
<dbReference type="InterPro" id="IPR001242">
    <property type="entry name" value="Condensation_dom"/>
</dbReference>
<proteinExistence type="predicted"/>
<feature type="non-terminal residue" evidence="2">
    <location>
        <position position="1"/>
    </location>
</feature>
<evidence type="ECO:0000259" key="1">
    <source>
        <dbReference type="Pfam" id="PF00668"/>
    </source>
</evidence>
<dbReference type="Gene3D" id="3.30.559.10">
    <property type="entry name" value="Chloramphenicol acetyltransferase-like domain"/>
    <property type="match status" value="1"/>
</dbReference>
<organism evidence="2 3">
    <name type="scientific">Streptomyces mangrovi</name>
    <dbReference type="NCBI Taxonomy" id="1206892"/>
    <lineage>
        <taxon>Bacteria</taxon>
        <taxon>Bacillati</taxon>
        <taxon>Actinomycetota</taxon>
        <taxon>Actinomycetes</taxon>
        <taxon>Kitasatosporales</taxon>
        <taxon>Streptomycetaceae</taxon>
        <taxon>Streptomyces</taxon>
    </lineage>
</organism>
<dbReference type="CDD" id="cd19540">
    <property type="entry name" value="LCL_NRPS-like"/>
    <property type="match status" value="1"/>
</dbReference>
<dbReference type="SUPFAM" id="SSF52777">
    <property type="entry name" value="CoA-dependent acyltransferases"/>
    <property type="match status" value="2"/>
</dbReference>
<dbReference type="PANTHER" id="PTHR45398">
    <property type="match status" value="1"/>
</dbReference>
<keyword evidence="3" id="KW-1185">Reference proteome</keyword>
<reference evidence="3" key="1">
    <citation type="journal article" date="2019" name="Int. J. Syst. Evol. Microbiol.">
        <title>The Global Catalogue of Microorganisms (GCM) 10K type strain sequencing project: providing services to taxonomists for standard genome sequencing and annotation.</title>
        <authorList>
            <consortium name="The Broad Institute Genomics Platform"/>
            <consortium name="The Broad Institute Genome Sequencing Center for Infectious Disease"/>
            <person name="Wu L."/>
            <person name="Ma J."/>
        </authorList>
    </citation>
    <scope>NUCLEOTIDE SEQUENCE [LARGE SCALE GENOMIC DNA]</scope>
    <source>
        <strain evidence="3">CGMCC 4.7117</strain>
    </source>
</reference>
<feature type="non-terminal residue" evidence="2">
    <location>
        <position position="367"/>
    </location>
</feature>
<dbReference type="Proteomes" id="UP001595913">
    <property type="component" value="Unassembled WGS sequence"/>
</dbReference>
<evidence type="ECO:0000313" key="2">
    <source>
        <dbReference type="EMBL" id="MFC4651257.1"/>
    </source>
</evidence>
<name>A0ABV9J913_9ACTN</name>
<gene>
    <name evidence="2" type="ORF">ACFPEU_56195</name>
</gene>
<evidence type="ECO:0000313" key="3">
    <source>
        <dbReference type="Proteomes" id="UP001595913"/>
    </source>
</evidence>
<accession>A0ABV9J913</accession>
<dbReference type="Gene3D" id="3.30.559.30">
    <property type="entry name" value="Nonribosomal peptide synthetase, condensation domain"/>
    <property type="match status" value="1"/>
</dbReference>
<dbReference type="PANTHER" id="PTHR45398:SF1">
    <property type="entry name" value="ENZYME, PUTATIVE (JCVI)-RELATED"/>
    <property type="match status" value="1"/>
</dbReference>
<protein>
    <submittedName>
        <fullName evidence="2">Condensation domain-containing protein</fullName>
    </submittedName>
</protein>